<dbReference type="Proteomes" id="UP001589828">
    <property type="component" value="Unassembled WGS sequence"/>
</dbReference>
<dbReference type="EMBL" id="JBHLTS010000018">
    <property type="protein sequence ID" value="MFC0513842.1"/>
    <property type="molecule type" value="Genomic_DNA"/>
</dbReference>
<sequence>MRARKPLDIEKALLKKGFVKDGESHHRYYYLVVDGKKTDLYTYLSHGKNSVDYGPKLMGKVKNQLRFTDSNKAELFLDCPMSKEQYIDMLKESDVI</sequence>
<dbReference type="RefSeq" id="WP_377021703.1">
    <property type="nucleotide sequence ID" value="NZ_JBHLTS010000018.1"/>
</dbReference>
<name>A0ABV6L318_9SPHI</name>
<accession>A0ABV6L318</accession>
<gene>
    <name evidence="1" type="ORF">ACFFGT_06515</name>
</gene>
<evidence type="ECO:0000313" key="2">
    <source>
        <dbReference type="Proteomes" id="UP001589828"/>
    </source>
</evidence>
<reference evidence="1 2" key="1">
    <citation type="submission" date="2024-09" db="EMBL/GenBank/DDBJ databases">
        <authorList>
            <person name="Sun Q."/>
            <person name="Mori K."/>
        </authorList>
    </citation>
    <scope>NUCLEOTIDE SEQUENCE [LARGE SCALE GENOMIC DNA]</scope>
    <source>
        <strain evidence="1 2">NCAIM B.02415</strain>
    </source>
</reference>
<protein>
    <recommendedName>
        <fullName evidence="3">Type II toxin-antitoxin system HicA family toxin</fullName>
    </recommendedName>
</protein>
<evidence type="ECO:0000313" key="1">
    <source>
        <dbReference type="EMBL" id="MFC0513842.1"/>
    </source>
</evidence>
<comment type="caution">
    <text evidence="1">The sequence shown here is derived from an EMBL/GenBank/DDBJ whole genome shotgun (WGS) entry which is preliminary data.</text>
</comment>
<proteinExistence type="predicted"/>
<organism evidence="1 2">
    <name type="scientific">Mucilaginibacter angelicae</name>
    <dbReference type="NCBI Taxonomy" id="869718"/>
    <lineage>
        <taxon>Bacteria</taxon>
        <taxon>Pseudomonadati</taxon>
        <taxon>Bacteroidota</taxon>
        <taxon>Sphingobacteriia</taxon>
        <taxon>Sphingobacteriales</taxon>
        <taxon>Sphingobacteriaceae</taxon>
        <taxon>Mucilaginibacter</taxon>
    </lineage>
</organism>
<keyword evidence="2" id="KW-1185">Reference proteome</keyword>
<evidence type="ECO:0008006" key="3">
    <source>
        <dbReference type="Google" id="ProtNLM"/>
    </source>
</evidence>